<dbReference type="PANTHER" id="PTHR31668:SF18">
    <property type="entry name" value="MALTOSE FERMENTATION REGULATORY PROTEIN MAL13-RELATED"/>
    <property type="match status" value="1"/>
</dbReference>
<keyword evidence="5" id="KW-0238">DNA-binding</keyword>
<dbReference type="OrthoDB" id="434972at2759"/>
<evidence type="ECO:0000256" key="6">
    <source>
        <dbReference type="ARBA" id="ARBA00023163"/>
    </source>
</evidence>
<evidence type="ECO:0000313" key="10">
    <source>
        <dbReference type="EMBL" id="OJI95884.1"/>
    </source>
</evidence>
<dbReference type="InterPro" id="IPR001138">
    <property type="entry name" value="Zn2Cys6_DnaBD"/>
</dbReference>
<evidence type="ECO:0000256" key="2">
    <source>
        <dbReference type="ARBA" id="ARBA00022723"/>
    </source>
</evidence>
<dbReference type="PROSITE" id="PS50048">
    <property type="entry name" value="ZN2_CY6_FUNGAL_2"/>
    <property type="match status" value="1"/>
</dbReference>
<keyword evidence="2" id="KW-0479">Metal-binding</keyword>
<sequence length="494" mass="54674">MPPKRACDNCISRKVRCSGATPCETCSDAAKPVTCTYLRPARKRGPKARRLRRGHLADSKEPSPGLGGSPERISDKSNGLPGQISRSVLALIVRHYRQSSYSVWPVINAHGFLREINDIEPENSDPQAAMFDCLVTSLCAATMAQLHLAPIWDGKVLVDSSVMGRTCLRLRDDYNCDRGNIGICSVLTSFFLHVYHAKLNQRTAAMLYIQEAIAGARVLGLDRISRLHNVPESHLIVNKELIFPLLWVTERGYALHLNASPLYTEPLSLPEITVSSTIDAQAHGLLDLARLFVAFDHISVHRQPHAITSAPCLTDTEAKLSSVCLAEDQISARTADCHITREWMRTILWQKALALGFLSSSSYTALMNFGFPGQIGRDLLRSLRCFTAADLLPLGRDQLLKCFEIASTLADTILLTSSTTYSGCEYGPQDFLHALYQKLLPSLEQDTVLQHNLRSKMAEVLITAPARLLIREPNGMEEEESREYSATAGTEFTV</sequence>
<keyword evidence="6" id="KW-0804">Transcription</keyword>
<dbReference type="CDD" id="cd12148">
    <property type="entry name" value="fungal_TF_MHR"/>
    <property type="match status" value="1"/>
</dbReference>
<evidence type="ECO:0000256" key="1">
    <source>
        <dbReference type="ARBA" id="ARBA00004123"/>
    </source>
</evidence>
<evidence type="ECO:0000313" key="11">
    <source>
        <dbReference type="Proteomes" id="UP000184073"/>
    </source>
</evidence>
<evidence type="ECO:0000256" key="4">
    <source>
        <dbReference type="ARBA" id="ARBA00023015"/>
    </source>
</evidence>
<dbReference type="GO" id="GO:0000981">
    <property type="term" value="F:DNA-binding transcription factor activity, RNA polymerase II-specific"/>
    <property type="evidence" value="ECO:0007669"/>
    <property type="project" value="InterPro"/>
</dbReference>
<keyword evidence="3" id="KW-0862">Zinc</keyword>
<dbReference type="CDD" id="cd00067">
    <property type="entry name" value="GAL4"/>
    <property type="match status" value="1"/>
</dbReference>
<protein>
    <recommendedName>
        <fullName evidence="9">Zn(2)-C6 fungal-type domain-containing protein</fullName>
    </recommendedName>
</protein>
<dbReference type="Gene3D" id="4.10.240.10">
    <property type="entry name" value="Zn(2)-C6 fungal-type DNA-binding domain"/>
    <property type="match status" value="1"/>
</dbReference>
<gene>
    <name evidence="10" type="ORF">ASPVEDRAFT_35191</name>
</gene>
<dbReference type="PANTHER" id="PTHR31668">
    <property type="entry name" value="GLUCOSE TRANSPORT TRANSCRIPTION REGULATOR RGT1-RELATED-RELATED"/>
    <property type="match status" value="1"/>
</dbReference>
<dbReference type="GO" id="GO:0008270">
    <property type="term" value="F:zinc ion binding"/>
    <property type="evidence" value="ECO:0007669"/>
    <property type="project" value="InterPro"/>
</dbReference>
<accession>A0A1L9P390</accession>
<dbReference type="SMART" id="SM00066">
    <property type="entry name" value="GAL4"/>
    <property type="match status" value="1"/>
</dbReference>
<evidence type="ECO:0000256" key="8">
    <source>
        <dbReference type="SAM" id="MobiDB-lite"/>
    </source>
</evidence>
<dbReference type="RefSeq" id="XP_040661647.1">
    <property type="nucleotide sequence ID" value="XM_040810943.1"/>
</dbReference>
<evidence type="ECO:0000256" key="3">
    <source>
        <dbReference type="ARBA" id="ARBA00022833"/>
    </source>
</evidence>
<feature type="region of interest" description="Disordered" evidence="8">
    <location>
        <begin position="44"/>
        <end position="79"/>
    </location>
</feature>
<keyword evidence="11" id="KW-1185">Reference proteome</keyword>
<organism evidence="10 11">
    <name type="scientific">Aspergillus versicolor CBS 583.65</name>
    <dbReference type="NCBI Taxonomy" id="1036611"/>
    <lineage>
        <taxon>Eukaryota</taxon>
        <taxon>Fungi</taxon>
        <taxon>Dikarya</taxon>
        <taxon>Ascomycota</taxon>
        <taxon>Pezizomycotina</taxon>
        <taxon>Eurotiomycetes</taxon>
        <taxon>Eurotiomycetidae</taxon>
        <taxon>Eurotiales</taxon>
        <taxon>Aspergillaceae</taxon>
        <taxon>Aspergillus</taxon>
        <taxon>Aspergillus subgen. Nidulantes</taxon>
    </lineage>
</organism>
<evidence type="ECO:0000256" key="5">
    <source>
        <dbReference type="ARBA" id="ARBA00023125"/>
    </source>
</evidence>
<feature type="compositionally biased region" description="Basic residues" evidence="8">
    <location>
        <begin position="44"/>
        <end position="54"/>
    </location>
</feature>
<reference evidence="11" key="1">
    <citation type="journal article" date="2017" name="Genome Biol.">
        <title>Comparative genomics reveals high biological diversity and specific adaptations in the industrially and medically important fungal genus Aspergillus.</title>
        <authorList>
            <person name="de Vries R.P."/>
            <person name="Riley R."/>
            <person name="Wiebenga A."/>
            <person name="Aguilar-Osorio G."/>
            <person name="Amillis S."/>
            <person name="Uchima C.A."/>
            <person name="Anderluh G."/>
            <person name="Asadollahi M."/>
            <person name="Askin M."/>
            <person name="Barry K."/>
            <person name="Battaglia E."/>
            <person name="Bayram O."/>
            <person name="Benocci T."/>
            <person name="Braus-Stromeyer S.A."/>
            <person name="Caldana C."/>
            <person name="Canovas D."/>
            <person name="Cerqueira G.C."/>
            <person name="Chen F."/>
            <person name="Chen W."/>
            <person name="Choi C."/>
            <person name="Clum A."/>
            <person name="Dos Santos R.A."/>
            <person name="Damasio A.R."/>
            <person name="Diallinas G."/>
            <person name="Emri T."/>
            <person name="Fekete E."/>
            <person name="Flipphi M."/>
            <person name="Freyberg S."/>
            <person name="Gallo A."/>
            <person name="Gournas C."/>
            <person name="Habgood R."/>
            <person name="Hainaut M."/>
            <person name="Harispe M.L."/>
            <person name="Henrissat B."/>
            <person name="Hilden K.S."/>
            <person name="Hope R."/>
            <person name="Hossain A."/>
            <person name="Karabika E."/>
            <person name="Karaffa L."/>
            <person name="Karanyi Z."/>
            <person name="Krasevec N."/>
            <person name="Kuo A."/>
            <person name="Kusch H."/>
            <person name="LaButti K."/>
            <person name="Lagendijk E.L."/>
            <person name="Lapidus A."/>
            <person name="Levasseur A."/>
            <person name="Lindquist E."/>
            <person name="Lipzen A."/>
            <person name="Logrieco A.F."/>
            <person name="MacCabe A."/>
            <person name="Maekelae M.R."/>
            <person name="Malavazi I."/>
            <person name="Melin P."/>
            <person name="Meyer V."/>
            <person name="Mielnichuk N."/>
            <person name="Miskei M."/>
            <person name="Molnar A.P."/>
            <person name="Mule G."/>
            <person name="Ngan C.Y."/>
            <person name="Orejas M."/>
            <person name="Orosz E."/>
            <person name="Ouedraogo J.P."/>
            <person name="Overkamp K.M."/>
            <person name="Park H.-S."/>
            <person name="Perrone G."/>
            <person name="Piumi F."/>
            <person name="Punt P.J."/>
            <person name="Ram A.F."/>
            <person name="Ramon A."/>
            <person name="Rauscher S."/>
            <person name="Record E."/>
            <person name="Riano-Pachon D.M."/>
            <person name="Robert V."/>
            <person name="Roehrig J."/>
            <person name="Ruller R."/>
            <person name="Salamov A."/>
            <person name="Salih N.S."/>
            <person name="Samson R.A."/>
            <person name="Sandor E."/>
            <person name="Sanguinetti M."/>
            <person name="Schuetze T."/>
            <person name="Sepcic K."/>
            <person name="Shelest E."/>
            <person name="Sherlock G."/>
            <person name="Sophianopoulou V."/>
            <person name="Squina F.M."/>
            <person name="Sun H."/>
            <person name="Susca A."/>
            <person name="Todd R.B."/>
            <person name="Tsang A."/>
            <person name="Unkles S.E."/>
            <person name="van de Wiele N."/>
            <person name="van Rossen-Uffink D."/>
            <person name="Oliveira J.V."/>
            <person name="Vesth T.C."/>
            <person name="Visser J."/>
            <person name="Yu J.-H."/>
            <person name="Zhou M."/>
            <person name="Andersen M.R."/>
            <person name="Archer D.B."/>
            <person name="Baker S.E."/>
            <person name="Benoit I."/>
            <person name="Brakhage A.A."/>
            <person name="Braus G.H."/>
            <person name="Fischer R."/>
            <person name="Frisvad J.C."/>
            <person name="Goldman G.H."/>
            <person name="Houbraken J."/>
            <person name="Oakley B."/>
            <person name="Pocsi I."/>
            <person name="Scazzocchio C."/>
            <person name="Seiboth B."/>
            <person name="vanKuyk P.A."/>
            <person name="Wortman J."/>
            <person name="Dyer P.S."/>
            <person name="Grigoriev I.V."/>
        </authorList>
    </citation>
    <scope>NUCLEOTIDE SEQUENCE [LARGE SCALE GENOMIC DNA]</scope>
    <source>
        <strain evidence="11">CBS 583.65</strain>
    </source>
</reference>
<dbReference type="GeneID" id="63726454"/>
<name>A0A1L9P390_ASPVE</name>
<comment type="subcellular location">
    <subcellularLocation>
        <location evidence="1">Nucleus</location>
    </subcellularLocation>
</comment>
<keyword evidence="7" id="KW-0539">Nucleus</keyword>
<dbReference type="Proteomes" id="UP000184073">
    <property type="component" value="Unassembled WGS sequence"/>
</dbReference>
<dbReference type="InterPro" id="IPR050797">
    <property type="entry name" value="Carb_Metab_Trans_Reg"/>
</dbReference>
<dbReference type="Pfam" id="PF00172">
    <property type="entry name" value="Zn_clus"/>
    <property type="match status" value="1"/>
</dbReference>
<dbReference type="AlphaFoldDB" id="A0A1L9P390"/>
<evidence type="ECO:0000256" key="7">
    <source>
        <dbReference type="ARBA" id="ARBA00023242"/>
    </source>
</evidence>
<keyword evidence="4" id="KW-0805">Transcription regulation</keyword>
<proteinExistence type="predicted"/>
<feature type="region of interest" description="Disordered" evidence="8">
    <location>
        <begin position="474"/>
        <end position="494"/>
    </location>
</feature>
<feature type="domain" description="Zn(2)-C6 fungal-type" evidence="9">
    <location>
        <begin position="6"/>
        <end position="37"/>
    </location>
</feature>
<dbReference type="InterPro" id="IPR036864">
    <property type="entry name" value="Zn2-C6_fun-type_DNA-bd_sf"/>
</dbReference>
<evidence type="ECO:0000259" key="9">
    <source>
        <dbReference type="PROSITE" id="PS50048"/>
    </source>
</evidence>
<dbReference type="SUPFAM" id="SSF57701">
    <property type="entry name" value="Zn2/Cys6 DNA-binding domain"/>
    <property type="match status" value="1"/>
</dbReference>
<dbReference type="EMBL" id="KV878125">
    <property type="protein sequence ID" value="OJI95884.1"/>
    <property type="molecule type" value="Genomic_DNA"/>
</dbReference>
<dbReference type="VEuPathDB" id="FungiDB:ASPVEDRAFT_35191"/>
<dbReference type="GO" id="GO:0003677">
    <property type="term" value="F:DNA binding"/>
    <property type="evidence" value="ECO:0007669"/>
    <property type="project" value="UniProtKB-KW"/>
</dbReference>
<dbReference type="GO" id="GO:0005634">
    <property type="term" value="C:nucleus"/>
    <property type="evidence" value="ECO:0007669"/>
    <property type="project" value="UniProtKB-SubCell"/>
</dbReference>